<evidence type="ECO:0000313" key="2">
    <source>
        <dbReference type="EMBL" id="EAW09885.1"/>
    </source>
</evidence>
<evidence type="ECO:0000256" key="1">
    <source>
        <dbReference type="SAM" id="MobiDB-lite"/>
    </source>
</evidence>
<dbReference type="EMBL" id="DS027056">
    <property type="protein sequence ID" value="EAW09885.1"/>
    <property type="molecule type" value="Genomic_DNA"/>
</dbReference>
<dbReference type="VEuPathDB" id="FungiDB:ACLA_041010"/>
<protein>
    <submittedName>
        <fullName evidence="2">Uncharacterized protein</fullName>
    </submittedName>
</protein>
<feature type="compositionally biased region" description="Polar residues" evidence="1">
    <location>
        <begin position="112"/>
        <end position="124"/>
    </location>
</feature>
<feature type="compositionally biased region" description="Basic and acidic residues" evidence="1">
    <location>
        <begin position="1184"/>
        <end position="1201"/>
    </location>
</feature>
<feature type="compositionally biased region" description="Basic and acidic residues" evidence="1">
    <location>
        <begin position="785"/>
        <end position="794"/>
    </location>
</feature>
<dbReference type="HOGENOM" id="CLU_007842_0_0_1"/>
<reference evidence="2 3" key="1">
    <citation type="journal article" date="2008" name="PLoS Genet.">
        <title>Genomic islands in the pathogenic filamentous fungus Aspergillus fumigatus.</title>
        <authorList>
            <person name="Fedorova N.D."/>
            <person name="Khaldi N."/>
            <person name="Joardar V.S."/>
            <person name="Maiti R."/>
            <person name="Amedeo P."/>
            <person name="Anderson M.J."/>
            <person name="Crabtree J."/>
            <person name="Silva J.C."/>
            <person name="Badger J.H."/>
            <person name="Albarraq A."/>
            <person name="Angiuoli S."/>
            <person name="Bussey H."/>
            <person name="Bowyer P."/>
            <person name="Cotty P.J."/>
            <person name="Dyer P.S."/>
            <person name="Egan A."/>
            <person name="Galens K."/>
            <person name="Fraser-Liggett C.M."/>
            <person name="Haas B.J."/>
            <person name="Inman J.M."/>
            <person name="Kent R."/>
            <person name="Lemieux S."/>
            <person name="Malavazi I."/>
            <person name="Orvis J."/>
            <person name="Roemer T."/>
            <person name="Ronning C.M."/>
            <person name="Sundaram J.P."/>
            <person name="Sutton G."/>
            <person name="Turner G."/>
            <person name="Venter J.C."/>
            <person name="White O.R."/>
            <person name="Whitty B.R."/>
            <person name="Youngman P."/>
            <person name="Wolfe K.H."/>
            <person name="Goldman G.H."/>
            <person name="Wortman J.R."/>
            <person name="Jiang B."/>
            <person name="Denning D.W."/>
            <person name="Nierman W.C."/>
        </authorList>
    </citation>
    <scope>NUCLEOTIDE SEQUENCE [LARGE SCALE GENOMIC DNA]</scope>
    <source>
        <strain evidence="3">ATCC 1007 / CBS 513.65 / DSM 816 / NCTC 3887 / NRRL 1</strain>
    </source>
</reference>
<sequence length="1309" mass="142264">MRTRSQPLSPGGFIALDSEPRRTRSTRSTSRQPSAEPATTTRSTRSASIRQPSVEPVTQSATRTRRSASVRQPSAEPEAQPRTRATRSASVRQSSAEPPTQTATRPRTQRTSNSKKPSSKATETQTRRRAASIRRSTRQPSRKTSLDEIEQDRTGGASQSASVTDDQDPQAPEGSETIPSMVDTALSEPKASDSEYTSPNLPRRVPAARSPAPSPSPSPKASSHPSRSFLKSITCSPPPSPLKDEVPLFPSPKDQDPAKEDSLEAVIHENQSVPYPSLARESAAAREAQNPKESKLSTKIKLDGGLFAHTDTCQYLPLEEISDIGSPLSERSHTPSVESENLQLGIELDEALLAGIDACLALHCQVETAAAQAPAKGDSDGYMTIERECDPIVSLLFSGTYSPELPAVMEATTEPTIAAQLFSKITGGPESWEEQGLSSPMSVPGRPSSNPDSSSTLVNGVCTAAIDTLWIGSREISRESSLSPPPSIVSDEDILVSSVVAAVSSSFDKEVVALIQSFSELCLADTTYDDTPPAPVTLLSLLSVPTDHVQQDLIFSSPIESGTASIFHDGRLKPAKESELVPDPSSSYLAAAEFHSPRRPRRASCSMRKYSARWARVPLSPIPEELEMMSPRPGLGVGSDAKSVHAPPTPLSATSPLPDLDFHCAQGRTSKRADAKKEPRLTPRKVNRKRPYDDEPQTPQANKRRNLGLPGTTPLARRMTSLSRQVTVPYSERKRRRTIEGQGRIHKTVFRLPQLLAQNEADRRAAESTPLGPCPEPLQSASEAAEEHVQEDVKVPAAEVATQTPSTPEGAPSGWNIRGLINSVPRTFSRFLPGFGRSSRTAEPPETPQASSNISAKPAVQPSSERITRTQNVDSEPGVTETRDRSHRRLSEQPASKRQRTLTYSLFPPPIDRARFLGDLSTTPKKTLQPVQPAPRLEEQVAQLQKVPESDAQVDEHRPSRQSSEESTKKKRKRSPSPDVIPNPPGCSYGLDLDYFCYSSESEEETDSQAQPLELSTKPDPLVKSVVRSALRSERALSKKVRFDASPEDTPSKLRTRARATDPYEGKHFVGMGDVPRTTAPGSPAPTRAPPTPTPGSRMNLFSPQRASGFIPNTQGTFQLDYDAFSDDSDSSGAPSPATVPALEPVAAETRISTALRSEVQESVQSPAPRQTPRQALPPSTPAKVDKEALARVRSQAEKYKPKTPSGLRTASRYSSPLTLTPDIVTPQQPVESFGEDDQFARDAQWLYENCSSGDLKQLQWPAKHDLQQSSGVDKEAIKIVAELWDSVDLDNAQRVFQQTFEEFAKSLA</sequence>
<feature type="compositionally biased region" description="Polar residues" evidence="1">
    <location>
        <begin position="1100"/>
        <end position="1118"/>
    </location>
</feature>
<feature type="region of interest" description="Disordered" evidence="1">
    <location>
        <begin position="1034"/>
        <end position="1231"/>
    </location>
</feature>
<feature type="compositionally biased region" description="Low complexity" evidence="1">
    <location>
        <begin position="202"/>
        <end position="211"/>
    </location>
</feature>
<dbReference type="RefSeq" id="XP_001271311.1">
    <property type="nucleotide sequence ID" value="XM_001271310.1"/>
</dbReference>
<accession>A1CL61</accession>
<feature type="compositionally biased region" description="Polar residues" evidence="1">
    <location>
        <begin position="1151"/>
        <end position="1174"/>
    </location>
</feature>
<gene>
    <name evidence="2" type="ORF">ACLA_041010</name>
</gene>
<feature type="compositionally biased region" description="Low complexity" evidence="1">
    <location>
        <begin position="98"/>
        <end position="111"/>
    </location>
</feature>
<proteinExistence type="predicted"/>
<keyword evidence="3" id="KW-1185">Reference proteome</keyword>
<feature type="compositionally biased region" description="Basic and acidic residues" evidence="1">
    <location>
        <begin position="954"/>
        <end position="968"/>
    </location>
</feature>
<dbReference type="KEGG" id="act:ACLA_041010"/>
<feature type="compositionally biased region" description="Low complexity" evidence="1">
    <location>
        <begin position="219"/>
        <end position="228"/>
    </location>
</feature>
<name>A1CL61_ASPCL</name>
<dbReference type="eggNOG" id="ENOG502RNTZ">
    <property type="taxonomic scope" value="Eukaryota"/>
</dbReference>
<feature type="region of interest" description="Disordered" evidence="1">
    <location>
        <begin position="760"/>
        <end position="818"/>
    </location>
</feature>
<organism evidence="2 3">
    <name type="scientific">Aspergillus clavatus (strain ATCC 1007 / CBS 513.65 / DSM 816 / NCTC 3887 / NRRL 1 / QM 1276 / 107)</name>
    <dbReference type="NCBI Taxonomy" id="344612"/>
    <lineage>
        <taxon>Eukaryota</taxon>
        <taxon>Fungi</taxon>
        <taxon>Dikarya</taxon>
        <taxon>Ascomycota</taxon>
        <taxon>Pezizomycotina</taxon>
        <taxon>Eurotiomycetes</taxon>
        <taxon>Eurotiomycetidae</taxon>
        <taxon>Eurotiales</taxon>
        <taxon>Aspergillaceae</taxon>
        <taxon>Aspergillus</taxon>
        <taxon>Aspergillus subgen. Fumigati</taxon>
    </lineage>
</organism>
<dbReference type="GeneID" id="4703013"/>
<feature type="compositionally biased region" description="Polar residues" evidence="1">
    <location>
        <begin position="893"/>
        <end position="904"/>
    </location>
</feature>
<feature type="compositionally biased region" description="Polar residues" evidence="1">
    <location>
        <begin position="920"/>
        <end position="930"/>
    </location>
</feature>
<feature type="compositionally biased region" description="Basic and acidic residues" evidence="1">
    <location>
        <begin position="1059"/>
        <end position="1068"/>
    </location>
</feature>
<dbReference type="Proteomes" id="UP000006701">
    <property type="component" value="Unassembled WGS sequence"/>
</dbReference>
<dbReference type="STRING" id="344612.A1CL61"/>
<feature type="compositionally biased region" description="Polar residues" evidence="1">
    <location>
        <begin position="86"/>
        <end position="97"/>
    </location>
</feature>
<feature type="region of interest" description="Disordered" evidence="1">
    <location>
        <begin position="1"/>
        <end position="261"/>
    </location>
</feature>
<feature type="region of interest" description="Disordered" evidence="1">
    <location>
        <begin position="429"/>
        <end position="455"/>
    </location>
</feature>
<feature type="compositionally biased region" description="Polar residues" evidence="1">
    <location>
        <begin position="1207"/>
        <end position="1219"/>
    </location>
</feature>
<feature type="compositionally biased region" description="Polar residues" evidence="1">
    <location>
        <begin position="436"/>
        <end position="455"/>
    </location>
</feature>
<feature type="compositionally biased region" description="Pro residues" evidence="1">
    <location>
        <begin position="1083"/>
        <end position="1094"/>
    </location>
</feature>
<feature type="compositionally biased region" description="Basic and acidic residues" evidence="1">
    <location>
        <begin position="1034"/>
        <end position="1045"/>
    </location>
</feature>
<evidence type="ECO:0000313" key="3">
    <source>
        <dbReference type="Proteomes" id="UP000006701"/>
    </source>
</evidence>
<feature type="compositionally biased region" description="Polar residues" evidence="1">
    <location>
        <begin position="848"/>
        <end position="874"/>
    </location>
</feature>
<feature type="region of interest" description="Disordered" evidence="1">
    <location>
        <begin position="832"/>
        <end position="1020"/>
    </location>
</feature>
<feature type="compositionally biased region" description="Low complexity" evidence="1">
    <location>
        <begin position="26"/>
        <end position="48"/>
    </location>
</feature>
<feature type="compositionally biased region" description="Basic and acidic residues" evidence="1">
    <location>
        <begin position="671"/>
        <end position="681"/>
    </location>
</feature>
<dbReference type="OMA" id="ARGWNIR"/>
<feature type="region of interest" description="Disordered" evidence="1">
    <location>
        <begin position="625"/>
        <end position="745"/>
    </location>
</feature>
<feature type="compositionally biased region" description="Basic residues" evidence="1">
    <location>
        <begin position="127"/>
        <end position="141"/>
    </location>
</feature>
<dbReference type="OrthoDB" id="5394108at2759"/>